<evidence type="ECO:0000313" key="1">
    <source>
        <dbReference type="EMBL" id="QGA25396.1"/>
    </source>
</evidence>
<dbReference type="GO" id="GO:0000287">
    <property type="term" value="F:magnesium ion binding"/>
    <property type="evidence" value="ECO:0007669"/>
    <property type="project" value="InterPro"/>
</dbReference>
<accession>A0A5Q0Q7R0</accession>
<dbReference type="InterPro" id="IPR036614">
    <property type="entry name" value="RusA-like_sf"/>
</dbReference>
<proteinExistence type="predicted"/>
<keyword evidence="2" id="KW-1185">Reference proteome</keyword>
<dbReference type="AlphaFoldDB" id="A0A5Q0Q7R0"/>
<dbReference type="KEGG" id="sphe:GFH32_03245"/>
<dbReference type="Gene3D" id="3.30.1330.70">
    <property type="entry name" value="Holliday junction resolvase RusA"/>
    <property type="match status" value="1"/>
</dbReference>
<dbReference type="GO" id="GO:0006281">
    <property type="term" value="P:DNA repair"/>
    <property type="evidence" value="ECO:0007669"/>
    <property type="project" value="InterPro"/>
</dbReference>
<organism evidence="1 2">
    <name type="scientific">Sphingobacterium zhuxiongii</name>
    <dbReference type="NCBI Taxonomy" id="2662364"/>
    <lineage>
        <taxon>Bacteria</taxon>
        <taxon>Pseudomonadati</taxon>
        <taxon>Bacteroidota</taxon>
        <taxon>Sphingobacteriia</taxon>
        <taxon>Sphingobacteriales</taxon>
        <taxon>Sphingobacteriaceae</taxon>
        <taxon>Sphingobacterium</taxon>
    </lineage>
</organism>
<gene>
    <name evidence="1" type="ORF">GFH32_03245</name>
</gene>
<reference evidence="1 2" key="1">
    <citation type="submission" date="2019-10" db="EMBL/GenBank/DDBJ databases">
        <authorList>
            <person name="Dong K."/>
        </authorList>
    </citation>
    <scope>NUCLEOTIDE SEQUENCE [LARGE SCALE GENOMIC DNA]</scope>
    <source>
        <strain evidence="2">dk4302</strain>
    </source>
</reference>
<sequence length="108" mass="12479">MIKICIKPLSVNEAFQGRKFKTPKYKAYEKHTLLLLPSKITLPPPPYRIDFEFGLSSSLSDWDNPIKPTQDIICKKYGINDKLISEGNVKKIKVKKGEEYFRFKIDSA</sequence>
<dbReference type="RefSeq" id="WP_153509719.1">
    <property type="nucleotide sequence ID" value="NZ_CP045652.1"/>
</dbReference>
<dbReference type="Proteomes" id="UP000326921">
    <property type="component" value="Chromosome"/>
</dbReference>
<dbReference type="EMBL" id="CP045652">
    <property type="protein sequence ID" value="QGA25396.1"/>
    <property type="molecule type" value="Genomic_DNA"/>
</dbReference>
<evidence type="ECO:0000313" key="2">
    <source>
        <dbReference type="Proteomes" id="UP000326921"/>
    </source>
</evidence>
<name>A0A5Q0Q7R0_9SPHI</name>
<dbReference type="GO" id="GO:0006310">
    <property type="term" value="P:DNA recombination"/>
    <property type="evidence" value="ECO:0007669"/>
    <property type="project" value="InterPro"/>
</dbReference>
<protein>
    <submittedName>
        <fullName evidence="1">Uncharacterized protein</fullName>
    </submittedName>
</protein>